<sequence>MDDLVILANDRDRRVLAWLRETQGDSVILNALSQLSGARKPYLSNVLKILNLQAPDNLLLTDRDVARAHLAHLKAMLPKS</sequence>
<dbReference type="KEGG" id="dee:HQN60_15745"/>
<evidence type="ECO:0000313" key="2">
    <source>
        <dbReference type="Proteomes" id="UP000504844"/>
    </source>
</evidence>
<dbReference type="AlphaFoldDB" id="A0A6M8SVV3"/>
<accession>A0A6M8SVV3</accession>
<geneLocation type="plasmid" evidence="1 2">
    <name>unnamed1</name>
</geneLocation>
<dbReference type="Proteomes" id="UP000504844">
    <property type="component" value="Plasmid unnamed1"/>
</dbReference>
<gene>
    <name evidence="1" type="ORF">HQN60_15745</name>
</gene>
<name>A0A6M8SVV3_9NEIS</name>
<organism evidence="1 2">
    <name type="scientific">Deefgea piscis</name>
    <dbReference type="NCBI Taxonomy" id="2739061"/>
    <lineage>
        <taxon>Bacteria</taxon>
        <taxon>Pseudomonadati</taxon>
        <taxon>Pseudomonadota</taxon>
        <taxon>Betaproteobacteria</taxon>
        <taxon>Neisseriales</taxon>
        <taxon>Chitinibacteraceae</taxon>
        <taxon>Deefgea</taxon>
    </lineage>
</organism>
<dbReference type="Pfam" id="PF25860">
    <property type="entry name" value="CPPA"/>
    <property type="match status" value="1"/>
</dbReference>
<proteinExistence type="predicted"/>
<dbReference type="RefSeq" id="WP_173534765.1">
    <property type="nucleotide sequence ID" value="NZ_CP054144.1"/>
</dbReference>
<dbReference type="EMBL" id="CP054144">
    <property type="protein sequence ID" value="QKJ68264.1"/>
    <property type="molecule type" value="Genomic_DNA"/>
</dbReference>
<keyword evidence="2" id="KW-1185">Reference proteome</keyword>
<reference evidence="1 2" key="1">
    <citation type="submission" date="2020-05" db="EMBL/GenBank/DDBJ databases">
        <title>Complete genome sequence of Deefgea sp. D17.</title>
        <authorList>
            <person name="Bae J.-W."/>
            <person name="Han J.E."/>
        </authorList>
    </citation>
    <scope>NUCLEOTIDE SEQUENCE [LARGE SCALE GENOMIC DNA]</scope>
    <source>
        <strain evidence="1 2">D17</strain>
        <plasmid evidence="1 2">unnamed1</plasmid>
    </source>
</reference>
<evidence type="ECO:0000313" key="1">
    <source>
        <dbReference type="EMBL" id="QKJ68264.1"/>
    </source>
</evidence>
<keyword evidence="1" id="KW-0614">Plasmid</keyword>
<dbReference type="InterPro" id="IPR058891">
    <property type="entry name" value="CPPA"/>
</dbReference>
<protein>
    <submittedName>
        <fullName evidence="1">Cryptic plasmid protein A</fullName>
    </submittedName>
</protein>